<keyword evidence="3" id="KW-1185">Reference proteome</keyword>
<dbReference type="GO" id="GO:0004553">
    <property type="term" value="F:hydrolase activity, hydrolyzing O-glycosyl compounds"/>
    <property type="evidence" value="ECO:0007669"/>
    <property type="project" value="InterPro"/>
</dbReference>
<dbReference type="SUPFAM" id="SSF51445">
    <property type="entry name" value="(Trans)glycosidases"/>
    <property type="match status" value="1"/>
</dbReference>
<name>A0A1I0EC43_9BACT</name>
<protein>
    <submittedName>
        <fullName evidence="2">Glycosyl hydrolases family 2, TIM barrel domain</fullName>
    </submittedName>
</protein>
<feature type="domain" description="Glycoside hydrolase family 2 catalytic" evidence="1">
    <location>
        <begin position="90"/>
        <end position="275"/>
    </location>
</feature>
<dbReference type="InterPro" id="IPR006103">
    <property type="entry name" value="Glyco_hydro_2_cat"/>
</dbReference>
<proteinExistence type="predicted"/>
<dbReference type="PANTHER" id="PTHR42732:SF1">
    <property type="entry name" value="BETA-MANNOSIDASE"/>
    <property type="match status" value="1"/>
</dbReference>
<dbReference type="Pfam" id="PF02836">
    <property type="entry name" value="Glyco_hydro_2_C"/>
    <property type="match status" value="1"/>
</dbReference>
<evidence type="ECO:0000313" key="2">
    <source>
        <dbReference type="EMBL" id="SET42850.1"/>
    </source>
</evidence>
<dbReference type="STRING" id="82805.SAMN04487998_1787"/>
<evidence type="ECO:0000259" key="1">
    <source>
        <dbReference type="Pfam" id="PF02836"/>
    </source>
</evidence>
<dbReference type="AlphaFoldDB" id="A0A1I0EC43"/>
<gene>
    <name evidence="2" type="ORF">SAMN04487998_1787</name>
</gene>
<accession>A0A1I0EC43</accession>
<keyword evidence="2" id="KW-0378">Hydrolase</keyword>
<dbReference type="InterPro" id="IPR017853">
    <property type="entry name" value="GH"/>
</dbReference>
<evidence type="ECO:0000313" key="3">
    <source>
        <dbReference type="Proteomes" id="UP000198697"/>
    </source>
</evidence>
<dbReference type="InterPro" id="IPR051913">
    <property type="entry name" value="GH2_Domain-Containing"/>
</dbReference>
<dbReference type="GO" id="GO:0005975">
    <property type="term" value="P:carbohydrate metabolic process"/>
    <property type="evidence" value="ECO:0007669"/>
    <property type="project" value="InterPro"/>
</dbReference>
<organism evidence="2 3">
    <name type="scientific">Hymenobacter actinosclerus</name>
    <dbReference type="NCBI Taxonomy" id="82805"/>
    <lineage>
        <taxon>Bacteria</taxon>
        <taxon>Pseudomonadati</taxon>
        <taxon>Bacteroidota</taxon>
        <taxon>Cytophagia</taxon>
        <taxon>Cytophagales</taxon>
        <taxon>Hymenobacteraceae</taxon>
        <taxon>Hymenobacter</taxon>
    </lineage>
</organism>
<dbReference type="Proteomes" id="UP000198697">
    <property type="component" value="Unassembled WGS sequence"/>
</dbReference>
<dbReference type="Gene3D" id="3.20.20.80">
    <property type="entry name" value="Glycosidases"/>
    <property type="match status" value="1"/>
</dbReference>
<dbReference type="OrthoDB" id="9801077at2"/>
<dbReference type="RefSeq" id="WP_092770538.1">
    <property type="nucleotide sequence ID" value="NZ_FOHS01000002.1"/>
</dbReference>
<sequence>MLLWIKLRVLLPLVLGLVNCGGSSSPPLLPPPPPGVLPVRIERTARGYELLRDGQPYYIRGVAGTQQLDRVRTLGGNSLRLYTTNYAGTLLDEAQRQGLTVMLGLWMTPEYEHFDYFDQEKVARQRAELREQVLRFRHHPALLMWNIGNELDLHITSPQTFKVLNEMVRMVHELDPYHPVTTTLSSNVGNTILVRRFCPDLDLLTINMFGQLSDIEESIKAAGWVKPYIVGEYGARGWWESPVTSWQAPIDQSSNAKAEFMRLRYEKGIRKQRRQCLGSYILYWGQRQEQTPMWFSLFTANGEKTAVVDVVHSLWTGRQVANRAPALADLRLAGLPARASTLLQPGRLYRASVRATDPEQDSLRLVWEVVPEVNEYITLPQHRTPPQALPSAVRPDGPQRALLRAPTQKGPYRLLVTAFDGHGSVATHSFPFYVGRPTAEERLDRRQAELSFKKRILQQ</sequence>
<dbReference type="PANTHER" id="PTHR42732">
    <property type="entry name" value="BETA-GALACTOSIDASE"/>
    <property type="match status" value="1"/>
</dbReference>
<reference evidence="3" key="1">
    <citation type="submission" date="2016-10" db="EMBL/GenBank/DDBJ databases">
        <authorList>
            <person name="Varghese N."/>
            <person name="Submissions S."/>
        </authorList>
    </citation>
    <scope>NUCLEOTIDE SEQUENCE [LARGE SCALE GENOMIC DNA]</scope>
    <source>
        <strain evidence="3">DSM 15310</strain>
    </source>
</reference>
<dbReference type="EMBL" id="FOHS01000002">
    <property type="protein sequence ID" value="SET42850.1"/>
    <property type="molecule type" value="Genomic_DNA"/>
</dbReference>